<protein>
    <submittedName>
        <fullName evidence="3">Uncharacterized protein</fullName>
    </submittedName>
</protein>
<sequence length="94" mass="9962">MIWVFVFGGIAVAGLITLVAYAVWLAHKASDVFAEVKVLGKRSEQLLEIVSRIQLPDSSAIEPGPAARRIRPAADQTEQNATSASLGTTVDDVG</sequence>
<gene>
    <name evidence="3" type="ORF">FOE78_16300</name>
</gene>
<keyword evidence="2" id="KW-1133">Transmembrane helix</keyword>
<dbReference type="AlphaFoldDB" id="A0A516Q1G6"/>
<organism evidence="3 4">
    <name type="scientific">Microlunatus elymi</name>
    <dbReference type="NCBI Taxonomy" id="2596828"/>
    <lineage>
        <taxon>Bacteria</taxon>
        <taxon>Bacillati</taxon>
        <taxon>Actinomycetota</taxon>
        <taxon>Actinomycetes</taxon>
        <taxon>Propionibacteriales</taxon>
        <taxon>Propionibacteriaceae</taxon>
        <taxon>Microlunatus</taxon>
    </lineage>
</organism>
<dbReference type="KEGG" id="mik:FOE78_16300"/>
<evidence type="ECO:0000256" key="2">
    <source>
        <dbReference type="SAM" id="Phobius"/>
    </source>
</evidence>
<evidence type="ECO:0000313" key="3">
    <source>
        <dbReference type="EMBL" id="QDP97277.1"/>
    </source>
</evidence>
<feature type="transmembrane region" description="Helical" evidence="2">
    <location>
        <begin position="6"/>
        <end position="27"/>
    </location>
</feature>
<dbReference type="EMBL" id="CP041692">
    <property type="protein sequence ID" value="QDP97277.1"/>
    <property type="molecule type" value="Genomic_DNA"/>
</dbReference>
<feature type="region of interest" description="Disordered" evidence="1">
    <location>
        <begin position="60"/>
        <end position="94"/>
    </location>
</feature>
<reference evidence="3 4" key="1">
    <citation type="submission" date="2019-07" db="EMBL/GenBank/DDBJ databases">
        <title>Microlunatus dokdonensis sp. nov. isolated from the rhizospheric soil of the wild plant Elymus tsukushiensis.</title>
        <authorList>
            <person name="Ghim S.-Y."/>
            <person name="Hwang Y.-J."/>
            <person name="Son J.-S."/>
            <person name="Shin J.-H."/>
        </authorList>
    </citation>
    <scope>NUCLEOTIDE SEQUENCE [LARGE SCALE GENOMIC DNA]</scope>
    <source>
        <strain evidence="3 4">KUDC0627</strain>
    </source>
</reference>
<dbReference type="RefSeq" id="WP_143987238.1">
    <property type="nucleotide sequence ID" value="NZ_CP041692.1"/>
</dbReference>
<dbReference type="OrthoDB" id="3733388at2"/>
<name>A0A516Q1G6_9ACTN</name>
<keyword evidence="2" id="KW-0472">Membrane</keyword>
<evidence type="ECO:0000313" key="4">
    <source>
        <dbReference type="Proteomes" id="UP000319263"/>
    </source>
</evidence>
<accession>A0A516Q1G6</accession>
<proteinExistence type="predicted"/>
<keyword evidence="2" id="KW-0812">Transmembrane</keyword>
<keyword evidence="4" id="KW-1185">Reference proteome</keyword>
<dbReference type="Proteomes" id="UP000319263">
    <property type="component" value="Chromosome"/>
</dbReference>
<evidence type="ECO:0000256" key="1">
    <source>
        <dbReference type="SAM" id="MobiDB-lite"/>
    </source>
</evidence>
<feature type="compositionally biased region" description="Polar residues" evidence="1">
    <location>
        <begin position="76"/>
        <end position="88"/>
    </location>
</feature>